<comment type="caution">
    <text evidence="2">The sequence shown here is derived from an EMBL/GenBank/DDBJ whole genome shotgun (WGS) entry which is preliminary data.</text>
</comment>
<organism evidence="2 3">
    <name type="scientific">Mycteria americana</name>
    <name type="common">Wood stork</name>
    <dbReference type="NCBI Taxonomy" id="33587"/>
    <lineage>
        <taxon>Eukaryota</taxon>
        <taxon>Metazoa</taxon>
        <taxon>Chordata</taxon>
        <taxon>Craniata</taxon>
        <taxon>Vertebrata</taxon>
        <taxon>Euteleostomi</taxon>
        <taxon>Archelosauria</taxon>
        <taxon>Archosauria</taxon>
        <taxon>Dinosauria</taxon>
        <taxon>Saurischia</taxon>
        <taxon>Theropoda</taxon>
        <taxon>Coelurosauria</taxon>
        <taxon>Aves</taxon>
        <taxon>Neognathae</taxon>
        <taxon>Neoaves</taxon>
        <taxon>Aequornithes</taxon>
        <taxon>Ciconiiformes</taxon>
        <taxon>Ciconiidae</taxon>
        <taxon>Mycteria</taxon>
    </lineage>
</organism>
<keyword evidence="3" id="KW-1185">Reference proteome</keyword>
<reference evidence="2 3" key="1">
    <citation type="journal article" date="2023" name="J. Hered.">
        <title>Chromosome-level genome of the wood stork (Mycteria americana) provides insight into avian chromosome evolution.</title>
        <authorList>
            <person name="Flamio R. Jr."/>
            <person name="Ramstad K.M."/>
        </authorList>
    </citation>
    <scope>NUCLEOTIDE SEQUENCE [LARGE SCALE GENOMIC DNA]</scope>
    <source>
        <strain evidence="2">JAX WOST 10</strain>
    </source>
</reference>
<evidence type="ECO:0000259" key="1">
    <source>
        <dbReference type="Pfam" id="PF00078"/>
    </source>
</evidence>
<dbReference type="Pfam" id="PF00078">
    <property type="entry name" value="RVT_1"/>
    <property type="match status" value="1"/>
</dbReference>
<evidence type="ECO:0000313" key="2">
    <source>
        <dbReference type="EMBL" id="KAK4832281.1"/>
    </source>
</evidence>
<dbReference type="GO" id="GO:0031012">
    <property type="term" value="C:extracellular matrix"/>
    <property type="evidence" value="ECO:0007669"/>
    <property type="project" value="TreeGrafter"/>
</dbReference>
<sequence length="405" mass="45905">MKPCTKQCDSELLFHGLASGKIKSVLLQRALQQIGYFFWHKFNTAERKQSRRFLECVEDNFLTQLVSDPTRGGASLDLLFTNREGLVGDVVVGGRLGVSDHDMIEFSIHGEKKKCFYKYINHKKRAKDNLPPLLDTGGNIATKHEEKAEVLNAFFISVFNSQTSYPLGIQPPELEDRDGQQNKTPIIQEEAVNDLLCHLDTHKSMGPDEIPLRVLRQLVQELISHSPSFISSPGEVLGDWRLANVTPIYKKGWKEDLGNYRPISLTSVPGKIMEWFIVSALKRHVLLDQVTRLADEGKAVAVIYLDVRKAFNPVSHSILLEKLAAHGLGRCTLPWVKNWLDGGALRVVVNGVKSSWWPVTRLDIRKNLFTERMLKHWNRLPREVVESPSLEELKKSVDVALQDMV</sequence>
<accession>A0AAN7Q772</accession>
<feature type="domain" description="Reverse transcriptase" evidence="1">
    <location>
        <begin position="252"/>
        <end position="356"/>
    </location>
</feature>
<dbReference type="AlphaFoldDB" id="A0AAN7Q772"/>
<dbReference type="Proteomes" id="UP001333110">
    <property type="component" value="Unassembled WGS sequence"/>
</dbReference>
<dbReference type="PANTHER" id="PTHR33395">
    <property type="entry name" value="TRANSCRIPTASE, PUTATIVE-RELATED-RELATED"/>
    <property type="match status" value="1"/>
</dbReference>
<protein>
    <recommendedName>
        <fullName evidence="1">Reverse transcriptase domain-containing protein</fullName>
    </recommendedName>
</protein>
<proteinExistence type="predicted"/>
<name>A0AAN7Q772_MYCAM</name>
<gene>
    <name evidence="2" type="ORF">QYF61_021680</name>
</gene>
<evidence type="ECO:0000313" key="3">
    <source>
        <dbReference type="Proteomes" id="UP001333110"/>
    </source>
</evidence>
<dbReference type="GO" id="GO:0061343">
    <property type="term" value="P:cell adhesion involved in heart morphogenesis"/>
    <property type="evidence" value="ECO:0007669"/>
    <property type="project" value="TreeGrafter"/>
</dbReference>
<dbReference type="EMBL" id="JAUNZN010000001">
    <property type="protein sequence ID" value="KAK4832281.1"/>
    <property type="molecule type" value="Genomic_DNA"/>
</dbReference>
<dbReference type="PANTHER" id="PTHR33395:SF22">
    <property type="entry name" value="REVERSE TRANSCRIPTASE DOMAIN-CONTAINING PROTEIN"/>
    <property type="match status" value="1"/>
</dbReference>
<dbReference type="GO" id="GO:0007508">
    <property type="term" value="P:larval heart development"/>
    <property type="evidence" value="ECO:0007669"/>
    <property type="project" value="TreeGrafter"/>
</dbReference>
<dbReference type="InterPro" id="IPR000477">
    <property type="entry name" value="RT_dom"/>
</dbReference>